<protein>
    <submittedName>
        <fullName evidence="3">L domain-like protein</fullName>
    </submittedName>
</protein>
<dbReference type="STRING" id="1314790.A0A1Y1YNW2"/>
<dbReference type="OrthoDB" id="660555at2759"/>
<keyword evidence="4" id="KW-1185">Reference proteome</keyword>
<dbReference type="GO" id="GO:0005737">
    <property type="term" value="C:cytoplasm"/>
    <property type="evidence" value="ECO:0007669"/>
    <property type="project" value="TreeGrafter"/>
</dbReference>
<dbReference type="InterPro" id="IPR003591">
    <property type="entry name" value="Leu-rich_rpt_typical-subtyp"/>
</dbReference>
<reference evidence="3 4" key="1">
    <citation type="submission" date="2016-07" db="EMBL/GenBank/DDBJ databases">
        <title>Pervasive Adenine N6-methylation of Active Genes in Fungi.</title>
        <authorList>
            <consortium name="DOE Joint Genome Institute"/>
            <person name="Mondo S.J."/>
            <person name="Dannebaum R.O."/>
            <person name="Kuo R.C."/>
            <person name="Labutti K."/>
            <person name="Haridas S."/>
            <person name="Kuo A."/>
            <person name="Salamov A."/>
            <person name="Ahrendt S.R."/>
            <person name="Lipzen A."/>
            <person name="Sullivan W."/>
            <person name="Andreopoulos W.B."/>
            <person name="Clum A."/>
            <person name="Lindquist E."/>
            <person name="Daum C."/>
            <person name="Ramamoorthy G.K."/>
            <person name="Gryganskyi A."/>
            <person name="Culley D."/>
            <person name="Magnuson J.K."/>
            <person name="James T.Y."/>
            <person name="O'Malley M.A."/>
            <person name="Stajich J.E."/>
            <person name="Spatafora J.W."/>
            <person name="Visel A."/>
            <person name="Grigoriev I.V."/>
        </authorList>
    </citation>
    <scope>NUCLEOTIDE SEQUENCE [LARGE SCALE GENOMIC DNA]</scope>
    <source>
        <strain evidence="3 4">CBS 931.73</strain>
    </source>
</reference>
<evidence type="ECO:0000256" key="2">
    <source>
        <dbReference type="ARBA" id="ARBA00022737"/>
    </source>
</evidence>
<name>A0A1Y1YNW2_9FUNG</name>
<dbReference type="InterPro" id="IPR032675">
    <property type="entry name" value="LRR_dom_sf"/>
</dbReference>
<dbReference type="PROSITE" id="PS51450">
    <property type="entry name" value="LRR"/>
    <property type="match status" value="1"/>
</dbReference>
<gene>
    <name evidence="3" type="ORF">K493DRAFT_365667</name>
</gene>
<dbReference type="EMBL" id="MCFE01000100">
    <property type="protein sequence ID" value="ORX99274.1"/>
    <property type="molecule type" value="Genomic_DNA"/>
</dbReference>
<dbReference type="PANTHER" id="PTHR48051">
    <property type="match status" value="1"/>
</dbReference>
<organism evidence="3 4">
    <name type="scientific">Basidiobolus meristosporus CBS 931.73</name>
    <dbReference type="NCBI Taxonomy" id="1314790"/>
    <lineage>
        <taxon>Eukaryota</taxon>
        <taxon>Fungi</taxon>
        <taxon>Fungi incertae sedis</taxon>
        <taxon>Zoopagomycota</taxon>
        <taxon>Entomophthoromycotina</taxon>
        <taxon>Basidiobolomycetes</taxon>
        <taxon>Basidiobolales</taxon>
        <taxon>Basidiobolaceae</taxon>
        <taxon>Basidiobolus</taxon>
    </lineage>
</organism>
<dbReference type="InterPro" id="IPR050216">
    <property type="entry name" value="LRR_domain-containing"/>
</dbReference>
<dbReference type="InParanoid" id="A0A1Y1YNW2"/>
<dbReference type="InterPro" id="IPR001611">
    <property type="entry name" value="Leu-rich_rpt"/>
</dbReference>
<proteinExistence type="predicted"/>
<keyword evidence="2" id="KW-0677">Repeat</keyword>
<dbReference type="SUPFAM" id="SSF52058">
    <property type="entry name" value="L domain-like"/>
    <property type="match status" value="1"/>
</dbReference>
<keyword evidence="1" id="KW-0433">Leucine-rich repeat</keyword>
<comment type="caution">
    <text evidence="3">The sequence shown here is derived from an EMBL/GenBank/DDBJ whole genome shotgun (WGS) entry which is preliminary data.</text>
</comment>
<dbReference type="SMART" id="SM00369">
    <property type="entry name" value="LRR_TYP"/>
    <property type="match status" value="5"/>
</dbReference>
<evidence type="ECO:0000313" key="3">
    <source>
        <dbReference type="EMBL" id="ORX99274.1"/>
    </source>
</evidence>
<evidence type="ECO:0000256" key="1">
    <source>
        <dbReference type="ARBA" id="ARBA00022614"/>
    </source>
</evidence>
<dbReference type="Pfam" id="PF13855">
    <property type="entry name" value="LRR_8"/>
    <property type="match status" value="1"/>
</dbReference>
<dbReference type="Gene3D" id="3.80.10.10">
    <property type="entry name" value="Ribonuclease Inhibitor"/>
    <property type="match status" value="2"/>
</dbReference>
<evidence type="ECO:0000313" key="4">
    <source>
        <dbReference type="Proteomes" id="UP000193498"/>
    </source>
</evidence>
<sequence>MSPFLQEPESFLFCDGLRIALNSHRPSWWVDRNAARWNKLLRILGSLTRRNPNRAIKLSPSYQSIVLLNLQQADLRQLPEAVFDLVYLKEVRLRGNLLEEIPQKCAAWTRLEICDFSDNRLTSVPPEVLRSWASTLKVLGLGRNEIRELPKEIGELTELVALGLRGNLLTSLPDLSGLTKLNALNVAHNKLKGLPLSVAKCVALEAIFAFNNEMTRIPASIGRMPKLHSLFLTGNHIEYLPAEILEIPNLVLQVSEDSLVFQLEEENDPDYFPSLREITGRLILSLQPPLSIPEKFPTRLYKLLRHNQLIHCTVCHRPVFESPLQILEKSKQFGMAIPLLHRVCSTHCLRSIQRRNADLLQ</sequence>
<dbReference type="Proteomes" id="UP000193498">
    <property type="component" value="Unassembled WGS sequence"/>
</dbReference>
<dbReference type="PANTHER" id="PTHR48051:SF1">
    <property type="entry name" value="RAS SUPPRESSOR PROTEIN 1"/>
    <property type="match status" value="1"/>
</dbReference>
<dbReference type="AlphaFoldDB" id="A0A1Y1YNW2"/>
<accession>A0A1Y1YNW2</accession>